<evidence type="ECO:0000313" key="1">
    <source>
        <dbReference type="Proteomes" id="UP000887576"/>
    </source>
</evidence>
<organism evidence="1 2">
    <name type="scientific">Panagrolaimus sp. JU765</name>
    <dbReference type="NCBI Taxonomy" id="591449"/>
    <lineage>
        <taxon>Eukaryota</taxon>
        <taxon>Metazoa</taxon>
        <taxon>Ecdysozoa</taxon>
        <taxon>Nematoda</taxon>
        <taxon>Chromadorea</taxon>
        <taxon>Rhabditida</taxon>
        <taxon>Tylenchina</taxon>
        <taxon>Panagrolaimomorpha</taxon>
        <taxon>Panagrolaimoidea</taxon>
        <taxon>Panagrolaimidae</taxon>
        <taxon>Panagrolaimus</taxon>
    </lineage>
</organism>
<dbReference type="WBParaSite" id="JU765_v2.g16321.t1">
    <property type="protein sequence ID" value="JU765_v2.g16321.t1"/>
    <property type="gene ID" value="JU765_v2.g16321"/>
</dbReference>
<accession>A0AC34QHG6</accession>
<sequence length="577" mass="64508">MSLLFVPTITGPKENLSRIIRAFDFDGSQVAFIASGPLSGILIMKQNPHPEEINFHISLKFTLMLENKRIPSSEGTEPQQEFRFLRFYFGENTKPDVYHLIAKDFLESLMTDMPVDYGSFFSKLMKMVKFDFPQINVLEIETRYAEGHEKIAIPDASKLTVEREIEEVSRAHVQEMLEKVFPDGLTVETIAEALRTDFDVVENFLAELEELKIAKRCGENEWIRAETIVIPNSRKNEKELRPTIAIITCLFKEKLAVDAIIEDALSIHKYKSGGDSNSYTIGKIGKHTVVATKLAMIGDSMEATISAGSITTRILGNFQYIDHVFILGTAGGVPHYASTESHVRRGDVVISTSNDQKTYCYAHSFNRSRLDEGNSISGVNVRYWNPKDNQLARVLGGFSNDDSQQWKIGFDQLVENLSNLHPDYKFSKPSDDSLAMPAGNALIVVDHPDSRTESIFHLAPVGSMCSFRFTRKSPETGEDSNANHFDDSFGHANDGEKELQLQVKKVRQDFISANNLRALDAGFDSVIAAIEGSRIDSWAVVLGICDYSQGNSRGAEEWKPYAAAKAASLLREAILRL</sequence>
<name>A0AC34QHG6_9BILA</name>
<protein>
    <submittedName>
        <fullName evidence="2">Nucleoside phosphorylase domain-containing protein</fullName>
    </submittedName>
</protein>
<evidence type="ECO:0000313" key="2">
    <source>
        <dbReference type="WBParaSite" id="JU765_v2.g16321.t1"/>
    </source>
</evidence>
<reference evidence="2" key="1">
    <citation type="submission" date="2022-11" db="UniProtKB">
        <authorList>
            <consortium name="WormBaseParasite"/>
        </authorList>
    </citation>
    <scope>IDENTIFICATION</scope>
</reference>
<proteinExistence type="predicted"/>
<dbReference type="Proteomes" id="UP000887576">
    <property type="component" value="Unplaced"/>
</dbReference>